<name>B4Q1U1_DROYA</name>
<feature type="compositionally biased region" description="Polar residues" evidence="1">
    <location>
        <begin position="91"/>
        <end position="100"/>
    </location>
</feature>
<sequence>MNYQDMYGSHGFDSQSAGRGSNFEFRFSGPESIPNAVRRYNALRGAELAQMKRQREMGRSHVPSMPRFCKVRRPGQDVTSMVTSRDLDVVTQLSLDSESIYNDDDKDDDDKDDDKDDDDDTDDDNDDDGEDDDDEDDEEEEYDGSELNDLPSNKYQAQQSPRLCGGSESPKVAKKKLRSRKKQLATSRRRNHHVEALQQDHTYERLEELHREVCAELQSMGESSPVSPDATPRPKVLAKQRRIWAKKQRKARENSSPTRMGQVSYEDYHKPQPMWADILPSEMASQAIKVNVCQAQNATSLSAYEFMEQHGTVEPEPVMPFFLEDSDLEHEYADRSGYMRYVESKPEYTTSDSERDNQVEQPMQPVFVEMERRPHRLSLLKSLSPMRYTSQRSEETLRMQEQKSQLQPLELPKPTQSRRGHQRQAAVDAAPKSSRPRRSNVMASAAGSHRNPVNPRTRRSLRAGGGDEMAAVPQSSPQTPNPPNPPNPLKEIVTTPERLSRRRKPKPMVVYSKSLEDLKFEKLAIYNKITLTQERIINALDKLQTSLLHLQVPHCSAQERQKRQRNAFEFCVRFSRNFLYPLKGMIDDVRYTTVASFNSAHSNEACQRVVCVYGLMQQSIQTYQRQLRYFLLEKVPQKLSALIEMIYTMTNCCLDKGMLDRQDPVVECLQERCTRFLSFIEDMQEERFKLAREAMRRLRKTHPLGNQSARKHGSKKKSSHPPRAPTQPRQEKMRSHHERYDLKMCLNDLKLYEPRLVPKERPPAEKQRPQRLRRPRNTPNATNTPGNPANPAENINGQLEQQHVDMEAPSLGVDDMQTQMQMTADGGTSSSLSLLPTLGYGGQRFGYGNVQQESARSAPREEQLHRVLLDALHLVSRSQVKQVLDPLIRSLGVILAEKSAQGGGVHQEQ</sequence>
<dbReference type="KEGG" id="dya:Dyak_GE17614"/>
<protein>
    <submittedName>
        <fullName evidence="2">Uncharacterized protein</fullName>
    </submittedName>
</protein>
<gene>
    <name evidence="2" type="primary">Dyak\GE17614</name>
    <name evidence="2" type="synonym">dyak_GLEANR_18929</name>
    <name evidence="2" type="synonym">GE17614</name>
    <name evidence="2" type="ORF">Dyak_GE17614</name>
</gene>
<feature type="compositionally biased region" description="Acidic residues" evidence="1">
    <location>
        <begin position="101"/>
        <end position="146"/>
    </location>
</feature>
<evidence type="ECO:0000313" key="2">
    <source>
        <dbReference type="EMBL" id="EDX02516.2"/>
    </source>
</evidence>
<feature type="compositionally biased region" description="Pro residues" evidence="1">
    <location>
        <begin position="479"/>
        <end position="488"/>
    </location>
</feature>
<evidence type="ECO:0000256" key="1">
    <source>
        <dbReference type="SAM" id="MobiDB-lite"/>
    </source>
</evidence>
<feature type="region of interest" description="Disordered" evidence="1">
    <location>
        <begin position="753"/>
        <end position="791"/>
    </location>
</feature>
<feature type="compositionally biased region" description="Basic residues" evidence="1">
    <location>
        <begin position="709"/>
        <end position="720"/>
    </location>
</feature>
<feature type="compositionally biased region" description="Basic and acidic residues" evidence="1">
    <location>
        <begin position="753"/>
        <end position="768"/>
    </location>
</feature>
<dbReference type="EMBL" id="CM000162">
    <property type="protein sequence ID" value="EDX02516.2"/>
    <property type="molecule type" value="Genomic_DNA"/>
</dbReference>
<reference evidence="2 3" key="2">
    <citation type="journal article" date="2007" name="PLoS Biol.">
        <title>Principles of genome evolution in the Drosophila melanogaster species group.</title>
        <authorList>
            <person name="Ranz J.M."/>
            <person name="Maurin D."/>
            <person name="Chan Y.S."/>
            <person name="von Grotthuss M."/>
            <person name="Hillier L.W."/>
            <person name="Roote J."/>
            <person name="Ashburner M."/>
            <person name="Bergman C.M."/>
        </authorList>
    </citation>
    <scope>NUCLEOTIDE SEQUENCE [LARGE SCALE GENOMIC DNA]</scope>
    <source>
        <strain evidence="3">Tai18E2 / Tucson 14021-0261.01</strain>
    </source>
</reference>
<dbReference type="eggNOG" id="ENOG502QSI5">
    <property type="taxonomic scope" value="Eukaryota"/>
</dbReference>
<accession>B4Q1U1</accession>
<dbReference type="HOGENOM" id="CLU_013436_0_0_1"/>
<evidence type="ECO:0000313" key="3">
    <source>
        <dbReference type="Proteomes" id="UP000002282"/>
    </source>
</evidence>
<feature type="compositionally biased region" description="Polar residues" evidence="1">
    <location>
        <begin position="150"/>
        <end position="161"/>
    </location>
</feature>
<feature type="region of interest" description="Disordered" evidence="1">
    <location>
        <begin position="52"/>
        <end position="203"/>
    </location>
</feature>
<feature type="region of interest" description="Disordered" evidence="1">
    <location>
        <begin position="381"/>
        <end position="505"/>
    </location>
</feature>
<feature type="region of interest" description="Disordered" evidence="1">
    <location>
        <begin position="216"/>
        <end position="263"/>
    </location>
</feature>
<dbReference type="Proteomes" id="UP000002282">
    <property type="component" value="Chromosome X"/>
</dbReference>
<reference evidence="2 3" key="1">
    <citation type="journal article" date="2007" name="Nature">
        <title>Evolution of genes and genomes on the Drosophila phylogeny.</title>
        <authorList>
            <consortium name="Drosophila 12 Genomes Consortium"/>
            <person name="Clark A.G."/>
            <person name="Eisen M.B."/>
            <person name="Smith D.R."/>
            <person name="Bergman C.M."/>
            <person name="Oliver B."/>
            <person name="Markow T.A."/>
            <person name="Kaufman T.C."/>
            <person name="Kellis M."/>
            <person name="Gelbart W."/>
            <person name="Iyer V.N."/>
            <person name="Pollard D.A."/>
            <person name="Sackton T.B."/>
            <person name="Larracuente A.M."/>
            <person name="Singh N.D."/>
            <person name="Abad J.P."/>
            <person name="Abt D.N."/>
            <person name="Adryan B."/>
            <person name="Aguade M."/>
            <person name="Akashi H."/>
            <person name="Anderson W.W."/>
            <person name="Aquadro C.F."/>
            <person name="Ardell D.H."/>
            <person name="Arguello R."/>
            <person name="Artieri C.G."/>
            <person name="Barbash D.A."/>
            <person name="Barker D."/>
            <person name="Barsanti P."/>
            <person name="Batterham P."/>
            <person name="Batzoglou S."/>
            <person name="Begun D."/>
            <person name="Bhutkar A."/>
            <person name="Blanco E."/>
            <person name="Bosak S.A."/>
            <person name="Bradley R.K."/>
            <person name="Brand A.D."/>
            <person name="Brent M.R."/>
            <person name="Brooks A.N."/>
            <person name="Brown R.H."/>
            <person name="Butlin R.K."/>
            <person name="Caggese C."/>
            <person name="Calvi B.R."/>
            <person name="Bernardo de Carvalho A."/>
            <person name="Caspi A."/>
            <person name="Castrezana S."/>
            <person name="Celniker S.E."/>
            <person name="Chang J.L."/>
            <person name="Chapple C."/>
            <person name="Chatterji S."/>
            <person name="Chinwalla A."/>
            <person name="Civetta A."/>
            <person name="Clifton S.W."/>
            <person name="Comeron J.M."/>
            <person name="Costello J.C."/>
            <person name="Coyne J.A."/>
            <person name="Daub J."/>
            <person name="David R.G."/>
            <person name="Delcher A.L."/>
            <person name="Delehaunty K."/>
            <person name="Do C.B."/>
            <person name="Ebling H."/>
            <person name="Edwards K."/>
            <person name="Eickbush T."/>
            <person name="Evans J.D."/>
            <person name="Filipski A."/>
            <person name="Findeiss S."/>
            <person name="Freyhult E."/>
            <person name="Fulton L."/>
            <person name="Fulton R."/>
            <person name="Garcia A.C."/>
            <person name="Gardiner A."/>
            <person name="Garfield D.A."/>
            <person name="Garvin B.E."/>
            <person name="Gibson G."/>
            <person name="Gilbert D."/>
            <person name="Gnerre S."/>
            <person name="Godfrey J."/>
            <person name="Good R."/>
            <person name="Gotea V."/>
            <person name="Gravely B."/>
            <person name="Greenberg A.J."/>
            <person name="Griffiths-Jones S."/>
            <person name="Gross S."/>
            <person name="Guigo R."/>
            <person name="Gustafson E.A."/>
            <person name="Haerty W."/>
            <person name="Hahn M.W."/>
            <person name="Halligan D.L."/>
            <person name="Halpern A.L."/>
            <person name="Halter G.M."/>
            <person name="Han M.V."/>
            <person name="Heger A."/>
            <person name="Hillier L."/>
            <person name="Hinrichs A.S."/>
            <person name="Holmes I."/>
            <person name="Hoskins R.A."/>
            <person name="Hubisz M.J."/>
            <person name="Hultmark D."/>
            <person name="Huntley M.A."/>
            <person name="Jaffe D.B."/>
            <person name="Jagadeeshan S."/>
            <person name="Jeck W.R."/>
            <person name="Johnson J."/>
            <person name="Jones C.D."/>
            <person name="Jordan W.C."/>
            <person name="Karpen G.H."/>
            <person name="Kataoka E."/>
            <person name="Keightley P.D."/>
            <person name="Kheradpour P."/>
            <person name="Kirkness E.F."/>
            <person name="Koerich L.B."/>
            <person name="Kristiansen K."/>
            <person name="Kudrna D."/>
            <person name="Kulathinal R.J."/>
            <person name="Kumar S."/>
            <person name="Kwok R."/>
            <person name="Lander E."/>
            <person name="Langley C.H."/>
            <person name="Lapoint R."/>
            <person name="Lazzaro B.P."/>
            <person name="Lee S.J."/>
            <person name="Levesque L."/>
            <person name="Li R."/>
            <person name="Lin C.F."/>
            <person name="Lin M.F."/>
            <person name="Lindblad-Toh K."/>
            <person name="Llopart A."/>
            <person name="Long M."/>
            <person name="Low L."/>
            <person name="Lozovsky E."/>
            <person name="Lu J."/>
            <person name="Luo M."/>
            <person name="Machado C.A."/>
            <person name="Makalowski W."/>
            <person name="Marzo M."/>
            <person name="Matsuda M."/>
            <person name="Matzkin L."/>
            <person name="McAllister B."/>
            <person name="McBride C.S."/>
            <person name="McKernan B."/>
            <person name="McKernan K."/>
            <person name="Mendez-Lago M."/>
            <person name="Minx P."/>
            <person name="Mollenhauer M.U."/>
            <person name="Montooth K."/>
            <person name="Mount S.M."/>
            <person name="Mu X."/>
            <person name="Myers E."/>
            <person name="Negre B."/>
            <person name="Newfeld S."/>
            <person name="Nielsen R."/>
            <person name="Noor M.A."/>
            <person name="O'Grady P."/>
            <person name="Pachter L."/>
            <person name="Papaceit M."/>
            <person name="Parisi M.J."/>
            <person name="Parisi M."/>
            <person name="Parts L."/>
            <person name="Pedersen J.S."/>
            <person name="Pesole G."/>
            <person name="Phillippy A.M."/>
            <person name="Ponting C.P."/>
            <person name="Pop M."/>
            <person name="Porcelli D."/>
            <person name="Powell J.R."/>
            <person name="Prohaska S."/>
            <person name="Pruitt K."/>
            <person name="Puig M."/>
            <person name="Quesneville H."/>
            <person name="Ram K.R."/>
            <person name="Rand D."/>
            <person name="Rasmussen M.D."/>
            <person name="Reed L.K."/>
            <person name="Reenan R."/>
            <person name="Reily A."/>
            <person name="Remington K.A."/>
            <person name="Rieger T.T."/>
            <person name="Ritchie M.G."/>
            <person name="Robin C."/>
            <person name="Rogers Y.H."/>
            <person name="Rohde C."/>
            <person name="Rozas J."/>
            <person name="Rubenfield M.J."/>
            <person name="Ruiz A."/>
            <person name="Russo S."/>
            <person name="Salzberg S.L."/>
            <person name="Sanchez-Gracia A."/>
            <person name="Saranga D.J."/>
            <person name="Sato H."/>
            <person name="Schaeffer S.W."/>
            <person name="Schatz M.C."/>
            <person name="Schlenke T."/>
            <person name="Schwartz R."/>
            <person name="Segarra C."/>
            <person name="Singh R.S."/>
            <person name="Sirot L."/>
            <person name="Sirota M."/>
            <person name="Sisneros N.B."/>
            <person name="Smith C.D."/>
            <person name="Smith T.F."/>
            <person name="Spieth J."/>
            <person name="Stage D.E."/>
            <person name="Stark A."/>
            <person name="Stephan W."/>
            <person name="Strausberg R.L."/>
            <person name="Strempel S."/>
            <person name="Sturgill D."/>
            <person name="Sutton G."/>
            <person name="Sutton G.G."/>
            <person name="Tao W."/>
            <person name="Teichmann S."/>
            <person name="Tobari Y.N."/>
            <person name="Tomimura Y."/>
            <person name="Tsolas J.M."/>
            <person name="Valente V.L."/>
            <person name="Venter E."/>
            <person name="Venter J.C."/>
            <person name="Vicario S."/>
            <person name="Vieira F.G."/>
            <person name="Vilella A.J."/>
            <person name="Villasante A."/>
            <person name="Walenz B."/>
            <person name="Wang J."/>
            <person name="Wasserman M."/>
            <person name="Watts T."/>
            <person name="Wilson D."/>
            <person name="Wilson R.K."/>
            <person name="Wing R.A."/>
            <person name="Wolfner M.F."/>
            <person name="Wong A."/>
            <person name="Wong G.K."/>
            <person name="Wu C.I."/>
            <person name="Wu G."/>
            <person name="Yamamoto D."/>
            <person name="Yang H.P."/>
            <person name="Yang S.P."/>
            <person name="Yorke J.A."/>
            <person name="Yoshida K."/>
            <person name="Zdobnov E."/>
            <person name="Zhang P."/>
            <person name="Zhang Y."/>
            <person name="Zimin A.V."/>
            <person name="Baldwin J."/>
            <person name="Abdouelleil A."/>
            <person name="Abdulkadir J."/>
            <person name="Abebe A."/>
            <person name="Abera B."/>
            <person name="Abreu J."/>
            <person name="Acer S.C."/>
            <person name="Aftuck L."/>
            <person name="Alexander A."/>
            <person name="An P."/>
            <person name="Anderson E."/>
            <person name="Anderson S."/>
            <person name="Arachi H."/>
            <person name="Azer M."/>
            <person name="Bachantsang P."/>
            <person name="Barry A."/>
            <person name="Bayul T."/>
            <person name="Berlin A."/>
            <person name="Bessette D."/>
            <person name="Bloom T."/>
            <person name="Blye J."/>
            <person name="Boguslavskiy L."/>
            <person name="Bonnet C."/>
            <person name="Boukhgalter B."/>
            <person name="Bourzgui I."/>
            <person name="Brown A."/>
            <person name="Cahill P."/>
            <person name="Channer S."/>
            <person name="Cheshatsang Y."/>
            <person name="Chuda L."/>
            <person name="Citroen M."/>
            <person name="Collymore A."/>
            <person name="Cooke P."/>
            <person name="Costello M."/>
            <person name="D'Aco K."/>
            <person name="Daza R."/>
            <person name="De Haan G."/>
            <person name="DeGray S."/>
            <person name="DeMaso C."/>
            <person name="Dhargay N."/>
            <person name="Dooley K."/>
            <person name="Dooley E."/>
            <person name="Doricent M."/>
            <person name="Dorje P."/>
            <person name="Dorjee K."/>
            <person name="Dupes A."/>
            <person name="Elong R."/>
            <person name="Falk J."/>
            <person name="Farina A."/>
            <person name="Faro S."/>
            <person name="Ferguson D."/>
            <person name="Fisher S."/>
            <person name="Foley C.D."/>
            <person name="Franke A."/>
            <person name="Friedrich D."/>
            <person name="Gadbois L."/>
            <person name="Gearin G."/>
            <person name="Gearin C.R."/>
            <person name="Giannoukos G."/>
            <person name="Goode T."/>
            <person name="Graham J."/>
            <person name="Grandbois E."/>
            <person name="Grewal S."/>
            <person name="Gyaltsen K."/>
            <person name="Hafez N."/>
            <person name="Hagos B."/>
            <person name="Hall J."/>
            <person name="Henson C."/>
            <person name="Hollinger A."/>
            <person name="Honan T."/>
            <person name="Huard M.D."/>
            <person name="Hughes L."/>
            <person name="Hurhula B."/>
            <person name="Husby M.E."/>
            <person name="Kamat A."/>
            <person name="Kanga B."/>
            <person name="Kashin S."/>
            <person name="Khazanovich D."/>
            <person name="Kisner P."/>
            <person name="Lance K."/>
            <person name="Lara M."/>
            <person name="Lee W."/>
            <person name="Lennon N."/>
            <person name="Letendre F."/>
            <person name="LeVine R."/>
            <person name="Lipovsky A."/>
            <person name="Liu X."/>
            <person name="Liu J."/>
            <person name="Liu S."/>
            <person name="Lokyitsang T."/>
            <person name="Lokyitsang Y."/>
            <person name="Lubonja R."/>
            <person name="Lui A."/>
            <person name="MacDonald P."/>
            <person name="Magnisalis V."/>
            <person name="Maru K."/>
            <person name="Matthews C."/>
            <person name="McCusker W."/>
            <person name="McDonough S."/>
            <person name="Mehta T."/>
            <person name="Meldrim J."/>
            <person name="Meneus L."/>
            <person name="Mihai O."/>
            <person name="Mihalev A."/>
            <person name="Mihova T."/>
            <person name="Mittelman R."/>
            <person name="Mlenga V."/>
            <person name="Montmayeur A."/>
            <person name="Mulrain L."/>
            <person name="Navidi A."/>
            <person name="Naylor J."/>
            <person name="Negash T."/>
            <person name="Nguyen T."/>
            <person name="Nguyen N."/>
            <person name="Nicol R."/>
            <person name="Norbu C."/>
            <person name="Norbu N."/>
            <person name="Novod N."/>
            <person name="O'Neill B."/>
            <person name="Osman S."/>
            <person name="Markiewicz E."/>
            <person name="Oyono O.L."/>
            <person name="Patti C."/>
            <person name="Phunkhang P."/>
            <person name="Pierre F."/>
            <person name="Priest M."/>
            <person name="Raghuraman S."/>
            <person name="Rege F."/>
            <person name="Reyes R."/>
            <person name="Rise C."/>
            <person name="Rogov P."/>
            <person name="Ross K."/>
            <person name="Ryan E."/>
            <person name="Settipalli S."/>
            <person name="Shea T."/>
            <person name="Sherpa N."/>
            <person name="Shi L."/>
            <person name="Shih D."/>
            <person name="Sparrow T."/>
            <person name="Spaulding J."/>
            <person name="Stalker J."/>
            <person name="Stange-Thomann N."/>
            <person name="Stavropoulos S."/>
            <person name="Stone C."/>
            <person name="Strader C."/>
            <person name="Tesfaye S."/>
            <person name="Thomson T."/>
            <person name="Thoulutsang Y."/>
            <person name="Thoulutsang D."/>
            <person name="Topham K."/>
            <person name="Topping I."/>
            <person name="Tsamla T."/>
            <person name="Vassiliev H."/>
            <person name="Vo A."/>
            <person name="Wangchuk T."/>
            <person name="Wangdi T."/>
            <person name="Weiand M."/>
            <person name="Wilkinson J."/>
            <person name="Wilson A."/>
            <person name="Yadav S."/>
            <person name="Young G."/>
            <person name="Yu Q."/>
            <person name="Zembek L."/>
            <person name="Zhong D."/>
            <person name="Zimmer A."/>
            <person name="Zwirko Z."/>
            <person name="Jaffe D.B."/>
            <person name="Alvarez P."/>
            <person name="Brockman W."/>
            <person name="Butler J."/>
            <person name="Chin C."/>
            <person name="Gnerre S."/>
            <person name="Grabherr M."/>
            <person name="Kleber M."/>
            <person name="Mauceli E."/>
            <person name="MacCallum I."/>
        </authorList>
    </citation>
    <scope>NUCLEOTIDE SEQUENCE [LARGE SCALE GENOMIC DNA]</scope>
    <source>
        <strain evidence="3">Tai18E2 / Tucson 14021-0261.01</strain>
    </source>
</reference>
<keyword evidence="3" id="KW-1185">Reference proteome</keyword>
<feature type="region of interest" description="Disordered" evidence="1">
    <location>
        <begin position="698"/>
        <end position="737"/>
    </location>
</feature>
<feature type="compositionally biased region" description="Basic residues" evidence="1">
    <location>
        <begin position="172"/>
        <end position="192"/>
    </location>
</feature>
<feature type="compositionally biased region" description="Basic residues" evidence="1">
    <location>
        <begin position="236"/>
        <end position="250"/>
    </location>
</feature>
<feature type="compositionally biased region" description="Low complexity" evidence="1">
    <location>
        <begin position="777"/>
        <end position="791"/>
    </location>
</feature>
<dbReference type="AlphaFoldDB" id="B4Q1U1"/>
<proteinExistence type="predicted"/>
<feature type="compositionally biased region" description="Basic and acidic residues" evidence="1">
    <location>
        <begin position="392"/>
        <end position="401"/>
    </location>
</feature>
<organism evidence="2 3">
    <name type="scientific">Drosophila yakuba</name>
    <name type="common">Fruit fly</name>
    <dbReference type="NCBI Taxonomy" id="7245"/>
    <lineage>
        <taxon>Eukaryota</taxon>
        <taxon>Metazoa</taxon>
        <taxon>Ecdysozoa</taxon>
        <taxon>Arthropoda</taxon>
        <taxon>Hexapoda</taxon>
        <taxon>Insecta</taxon>
        <taxon>Pterygota</taxon>
        <taxon>Neoptera</taxon>
        <taxon>Endopterygota</taxon>
        <taxon>Diptera</taxon>
        <taxon>Brachycera</taxon>
        <taxon>Muscomorpha</taxon>
        <taxon>Ephydroidea</taxon>
        <taxon>Drosophilidae</taxon>
        <taxon>Drosophila</taxon>
        <taxon>Sophophora</taxon>
    </lineage>
</organism>
<dbReference type="OrthoDB" id="8193942at2759"/>